<dbReference type="EMBL" id="AZQQ01000061">
    <property type="protein sequence ID" value="KDD70740.1"/>
    <property type="molecule type" value="Genomic_DNA"/>
</dbReference>
<protein>
    <submittedName>
        <fullName evidence="1">Uncharacterized protein</fullName>
    </submittedName>
</protein>
<gene>
    <name evidence="1" type="ORF">V466_05055</name>
</gene>
<reference evidence="1 2" key="1">
    <citation type="submission" date="2013-12" db="EMBL/GenBank/DDBJ databases">
        <authorList>
            <person name="Formusa P.A."/>
            <person name="Habash M."/>
            <person name="Lee H."/>
            <person name="Trevors J.T."/>
        </authorList>
    </citation>
    <scope>NUCLEOTIDE SEQUENCE [LARGE SCALE GENOMIC DNA]</scope>
    <source>
        <strain evidence="1 2">PD30</strain>
    </source>
</reference>
<dbReference type="Proteomes" id="UP000026739">
    <property type="component" value="Unassembled WGS sequence"/>
</dbReference>
<proteinExistence type="predicted"/>
<evidence type="ECO:0000313" key="1">
    <source>
        <dbReference type="EMBL" id="KDD70740.1"/>
    </source>
</evidence>
<organism evidence="1 2">
    <name type="scientific">Pseudomonas mandelii PD30</name>
    <dbReference type="NCBI Taxonomy" id="1419583"/>
    <lineage>
        <taxon>Bacteria</taxon>
        <taxon>Pseudomonadati</taxon>
        <taxon>Pseudomonadota</taxon>
        <taxon>Gammaproteobacteria</taxon>
        <taxon>Pseudomonadales</taxon>
        <taxon>Pseudomonadaceae</taxon>
        <taxon>Pseudomonas</taxon>
    </lineage>
</organism>
<dbReference type="RefSeq" id="WP_033055138.1">
    <property type="nucleotide sequence ID" value="NZ_AZQQ01000061.1"/>
</dbReference>
<comment type="caution">
    <text evidence="1">The sequence shown here is derived from an EMBL/GenBank/DDBJ whole genome shotgun (WGS) entry which is preliminary data.</text>
</comment>
<dbReference type="AlphaFoldDB" id="A0A059L9G8"/>
<sequence length="667" mass="72383">MNSRVDKAILSRSAVLQKSYGAGGVFANPVGVTITAQTLPGGDLRIPLAALSAPLNYTIPRPTEPEDPDDMIEFRIREKGTLNWEELEAPQDLGPIAGRTWPLPKTIPMTPWMVEKNTPESPTEYEIQYVYWYGAVNDGHSDIVTYVIDRTAPYRVKQPPSNLSPKAATFPVDLPPTAVIDEAYIGKNPNGITLTAAAYGNYHATDVLLAWVGRAPDPVRDQPVLEIDLPSTREFTIPIDVFVNAEEGVNTVIYRVRDLVGHLSKVSSPASREVKRIADPTVFEPPVVPLANDDLIDLADCHLGVKLEATVPAPYAATDTLMGYWGTEELGEKLVSTAVDGKLVWDVPYSTIKSVYGNTDGDEETEFSYAMFRGNRRLGGNNDKTLVNIHYIGPINPSEPDPVNPALDQPVLTFPGGSTDKVEEGDFGKEATISIKLFAAPPTEEGWLVAIYYNNVQVGTRIPLAPGQENTTLTQQLPWDTIFAQGPGDKPLHWVLHTALNPNPTQCVPKDIPVDAFPIQTLAPEVQNLAGPLRRIGCSTLNFVPPGDGTTRRNLRVTIPKSAYTVAGETITLSFAAYTDATPPVLVPGTETTADLPVPDPYPEAGAAVDIGIYGTHFKPANRTNGVLTYTITRSGTTPTPASAEARHFMLFTNSEGQYCEEVNPVP</sequence>
<evidence type="ECO:0000313" key="2">
    <source>
        <dbReference type="Proteomes" id="UP000026739"/>
    </source>
</evidence>
<name>A0A059L9G8_9PSED</name>
<accession>A0A059L9G8</accession>